<reference evidence="1 2" key="1">
    <citation type="submission" date="2015-12" db="EMBL/GenBank/DDBJ databases">
        <title>Diversity of Burkholderia near neighbor genomes.</title>
        <authorList>
            <person name="Sahl J."/>
            <person name="Wagner D."/>
            <person name="Keim P."/>
        </authorList>
    </citation>
    <scope>NUCLEOTIDE SEQUENCE [LARGE SCALE GENOMIC DNA]</scope>
    <source>
        <strain evidence="1 2">MSMB1184WGS</strain>
    </source>
</reference>
<dbReference type="Proteomes" id="UP000094776">
    <property type="component" value="Chromosome 2"/>
</dbReference>
<accession>A0A1B4Q1S4</accession>
<sequence length="94" mass="10407">MVTLDDLVPKDHPPSQILQKLTISCGRSLYAWYFCDKWPKVGKIVPAAHLRQGSASIDAMNQCDDSPVRSPRSSMFEQVHMPGCPAPHATMIVT</sequence>
<organism evidence="1 2">
    <name type="scientific">Burkholderia cepacia</name>
    <name type="common">Pseudomonas cepacia</name>
    <dbReference type="NCBI Taxonomy" id="292"/>
    <lineage>
        <taxon>Bacteria</taxon>
        <taxon>Pseudomonadati</taxon>
        <taxon>Pseudomonadota</taxon>
        <taxon>Betaproteobacteria</taxon>
        <taxon>Burkholderiales</taxon>
        <taxon>Burkholderiaceae</taxon>
        <taxon>Burkholderia</taxon>
        <taxon>Burkholderia cepacia complex</taxon>
    </lineage>
</organism>
<dbReference type="AlphaFoldDB" id="A0A1B4Q1S4"/>
<protein>
    <submittedName>
        <fullName evidence="1">Uncharacterized protein</fullName>
    </submittedName>
</protein>
<name>A0A1B4Q1S4_BURCE</name>
<dbReference type="EMBL" id="CP013444">
    <property type="protein sequence ID" value="AOK20139.1"/>
    <property type="molecule type" value="Genomic_DNA"/>
</dbReference>
<evidence type="ECO:0000313" key="1">
    <source>
        <dbReference type="EMBL" id="AOK20139.1"/>
    </source>
</evidence>
<dbReference type="RefSeq" id="WP_060313434.1">
    <property type="nucleotide sequence ID" value="NZ_CP013444.1"/>
</dbReference>
<proteinExistence type="predicted"/>
<gene>
    <name evidence="1" type="ORF">WT26_30600</name>
</gene>
<evidence type="ECO:0000313" key="2">
    <source>
        <dbReference type="Proteomes" id="UP000094776"/>
    </source>
</evidence>